<sequence>MMLETEHPDRAAKEDSLLSQPYVRLNDLIDWVGVHGVEISTEIAQRITAYDTQWQLALAAQRRTRSILFPPEPKLVNIFRRGTAAGYLFEAFTELGEFELVWKNQLVTGNPLRLRSDERDRAMSMLGQTVQDARQVFWAILNGERLFDPAISVRYPVAMSRSEREWFDALVFETQEVLPILYRNPIVSGSESQSPRDGACDEEAMPPAAPKRQSAHPGGLDERKLEKQIKVYGFIRRLLDEENQPRYITSGDIAKCFGRCLEKTSTEWSKMLGDAPAWLAPARMSNFAKGTEAVWHPVMIASMLAQGVPVKTGRRDGEKGAGRKISLLILDRVFEAHAELSDWRAMWGRESELNRDFDTARCRA</sequence>
<organism evidence="2 3">
    <name type="scientific">Burkholderia reimsis</name>
    <dbReference type="NCBI Taxonomy" id="2234132"/>
    <lineage>
        <taxon>Bacteria</taxon>
        <taxon>Pseudomonadati</taxon>
        <taxon>Pseudomonadota</taxon>
        <taxon>Betaproteobacteria</taxon>
        <taxon>Burkholderiales</taxon>
        <taxon>Burkholderiaceae</taxon>
        <taxon>Burkholderia</taxon>
    </lineage>
</organism>
<evidence type="ECO:0000256" key="1">
    <source>
        <dbReference type="SAM" id="MobiDB-lite"/>
    </source>
</evidence>
<reference evidence="2 3" key="1">
    <citation type="submission" date="2018-06" db="EMBL/GenBank/DDBJ databases">
        <title>Draft genome sequence of Burkholderia reimsis strain BE51 isolated from a French agricultural soil.</title>
        <authorList>
            <person name="Esmaeel Q."/>
        </authorList>
    </citation>
    <scope>NUCLEOTIDE SEQUENCE [LARGE SCALE GENOMIC DNA]</scope>
    <source>
        <strain evidence="2 3">BE51</strain>
    </source>
</reference>
<dbReference type="RefSeq" id="WP_113046593.1">
    <property type="nucleotide sequence ID" value="NZ_QMFZ01000021.1"/>
</dbReference>
<dbReference type="Proteomes" id="UP000252458">
    <property type="component" value="Unassembled WGS sequence"/>
</dbReference>
<name>A0A365QSU7_9BURK</name>
<protein>
    <submittedName>
        <fullName evidence="2">Uncharacterized protein</fullName>
    </submittedName>
</protein>
<dbReference type="AlphaFoldDB" id="A0A365QSU7"/>
<proteinExistence type="predicted"/>
<accession>A0A365QSU7</accession>
<keyword evidence="3" id="KW-1185">Reference proteome</keyword>
<comment type="caution">
    <text evidence="2">The sequence shown here is derived from an EMBL/GenBank/DDBJ whole genome shotgun (WGS) entry which is preliminary data.</text>
</comment>
<gene>
    <name evidence="2" type="ORF">DPV79_23520</name>
</gene>
<evidence type="ECO:0000313" key="3">
    <source>
        <dbReference type="Proteomes" id="UP000252458"/>
    </source>
</evidence>
<feature type="region of interest" description="Disordered" evidence="1">
    <location>
        <begin position="188"/>
        <end position="220"/>
    </location>
</feature>
<evidence type="ECO:0000313" key="2">
    <source>
        <dbReference type="EMBL" id="RBB36975.1"/>
    </source>
</evidence>
<dbReference type="EMBL" id="QMFZ01000021">
    <property type="protein sequence ID" value="RBB36975.1"/>
    <property type="molecule type" value="Genomic_DNA"/>
</dbReference>